<sequence>MKFIIEDDLRDLYKKEPFTAYEVETGSKLTPGARQFLADRGIAMAMGDLNAKKKAGNTKDDKRLNPKKKWRLKKLTSKLESTEAAFLTIAEAILQEDIFLTQKIIEMSKQIAVIQKVLEGKSSMETLSCKACTAINEENACSDIDDCFEVTAFHMQLKKGKEILLINQLRCFLREIEPILMEAYENGDVEEMLSEQILGQVYSLINHLSQLICLAVDGKECQKKVNEQRRDKDGYSNN</sequence>
<dbReference type="RefSeq" id="WP_206583283.1">
    <property type="nucleotide sequence ID" value="NZ_JAFJZZ010000009.1"/>
</dbReference>
<gene>
    <name evidence="1" type="ORF">JYB65_13835</name>
</gene>
<reference evidence="1" key="1">
    <citation type="submission" date="2021-02" db="EMBL/GenBank/DDBJ databases">
        <title>Abyssanaerobacter marinus gen.nov., sp., nov, anaerobic bacterium isolated from the Onnuri vent field of Indian Ocean and suggestion of Mogibacteriaceae fam. nov., and proposal of reclassification of ambiguous this family's genus member.</title>
        <authorList>
            <person name="Kim Y.J."/>
            <person name="Yang J.-A."/>
        </authorList>
    </citation>
    <scope>NUCLEOTIDE SEQUENCE</scope>
    <source>
        <strain evidence="1">DSM 2634</strain>
    </source>
</reference>
<evidence type="ECO:0000313" key="1">
    <source>
        <dbReference type="EMBL" id="MBN7774443.1"/>
    </source>
</evidence>
<evidence type="ECO:0008006" key="3">
    <source>
        <dbReference type="Google" id="ProtNLM"/>
    </source>
</evidence>
<comment type="caution">
    <text evidence="1">The sequence shown here is derived from an EMBL/GenBank/DDBJ whole genome shotgun (WGS) entry which is preliminary data.</text>
</comment>
<protein>
    <recommendedName>
        <fullName evidence="3">Ethanolamine utilization cobalamin adenosyltransferase</fullName>
    </recommendedName>
</protein>
<dbReference type="EMBL" id="JAFJZZ010000009">
    <property type="protein sequence ID" value="MBN7774443.1"/>
    <property type="molecule type" value="Genomic_DNA"/>
</dbReference>
<dbReference type="Proteomes" id="UP000664545">
    <property type="component" value="Unassembled WGS sequence"/>
</dbReference>
<keyword evidence="2" id="KW-1185">Reference proteome</keyword>
<organism evidence="1 2">
    <name type="scientific">Clostridium aminobutyricum</name>
    <dbReference type="NCBI Taxonomy" id="33953"/>
    <lineage>
        <taxon>Bacteria</taxon>
        <taxon>Bacillati</taxon>
        <taxon>Bacillota</taxon>
        <taxon>Clostridia</taxon>
        <taxon>Eubacteriales</taxon>
        <taxon>Clostridiaceae</taxon>
        <taxon>Clostridium</taxon>
    </lineage>
</organism>
<proteinExistence type="predicted"/>
<accession>A0A939DBW3</accession>
<dbReference type="AlphaFoldDB" id="A0A939DBW3"/>
<evidence type="ECO:0000313" key="2">
    <source>
        <dbReference type="Proteomes" id="UP000664545"/>
    </source>
</evidence>
<name>A0A939DBW3_CLOAM</name>